<dbReference type="Gene3D" id="3.90.650.10">
    <property type="entry name" value="PurM-like C-terminal domain"/>
    <property type="match status" value="1"/>
</dbReference>
<dbReference type="InterPro" id="IPR011854">
    <property type="entry name" value="HypE"/>
</dbReference>
<dbReference type="PANTHER" id="PTHR30303">
    <property type="entry name" value="HYDROGENASE ISOENZYMES FORMATION PROTEIN HYPE"/>
    <property type="match status" value="1"/>
</dbReference>
<dbReference type="Gene3D" id="3.30.1330.10">
    <property type="entry name" value="PurM-like, N-terminal domain"/>
    <property type="match status" value="1"/>
</dbReference>
<sequence length="337" mass="35213">MDPGKVSREFFDTHVAPNLGADRDDVRLGPTHGADFGVLSLGERRVCALATDPVFVLRDLGLDRAAWFAFHILVSDAALSGIPPTHLALDLNLPLDADPAEVGRVMEVFDREARDLGISIVTGHTGAYEGCSFPTVGAGTALAVGDESDLVLPTGAEPGDRLVVTKGPAIETTGLLAVCFGDDLDLPESTVAAARERFDEASPVRDALAAAATGEVTAMHDATERGVDNALHELADAAGVRLSVERERFPVGDGVHDLCEHLGIDPWTSSSEGTVVLAVREGGVGAVLDALGDEGIRAAEVGRVESGSGVEVDGEELPEPTSDPLWPAYERLRGDGE</sequence>
<evidence type="ECO:0000259" key="4">
    <source>
        <dbReference type="Pfam" id="PF02769"/>
    </source>
</evidence>
<dbReference type="Pfam" id="PF02769">
    <property type="entry name" value="AIRS_C"/>
    <property type="match status" value="1"/>
</dbReference>
<dbReference type="CDD" id="cd06061">
    <property type="entry name" value="PurM-like1"/>
    <property type="match status" value="1"/>
</dbReference>
<feature type="region of interest" description="Disordered" evidence="2">
    <location>
        <begin position="305"/>
        <end position="337"/>
    </location>
</feature>
<evidence type="ECO:0000256" key="1">
    <source>
        <dbReference type="ARBA" id="ARBA00006243"/>
    </source>
</evidence>
<evidence type="ECO:0000313" key="5">
    <source>
        <dbReference type="EMBL" id="MFC7200412.1"/>
    </source>
</evidence>
<gene>
    <name evidence="5" type="ORF">ACFQJ9_13490</name>
</gene>
<evidence type="ECO:0000259" key="3">
    <source>
        <dbReference type="Pfam" id="PF00586"/>
    </source>
</evidence>
<name>A0ABD5Z5D2_9EURY</name>
<dbReference type="InterPro" id="IPR036921">
    <property type="entry name" value="PurM-like_N_sf"/>
</dbReference>
<reference evidence="5 6" key="1">
    <citation type="journal article" date="2019" name="Int. J. Syst. Evol. Microbiol.">
        <title>The Global Catalogue of Microorganisms (GCM) 10K type strain sequencing project: providing services to taxonomists for standard genome sequencing and annotation.</title>
        <authorList>
            <consortium name="The Broad Institute Genomics Platform"/>
            <consortium name="The Broad Institute Genome Sequencing Center for Infectious Disease"/>
            <person name="Wu L."/>
            <person name="Ma J."/>
        </authorList>
    </citation>
    <scope>NUCLEOTIDE SEQUENCE [LARGE SCALE GENOMIC DNA]</scope>
    <source>
        <strain evidence="5 6">XZGYJ-43</strain>
    </source>
</reference>
<feature type="domain" description="PurM-like N-terminal" evidence="3">
    <location>
        <begin position="33"/>
        <end position="128"/>
    </location>
</feature>
<comment type="caution">
    <text evidence="5">The sequence shown here is derived from an EMBL/GenBank/DDBJ whole genome shotgun (WGS) entry which is preliminary data.</text>
</comment>
<protein>
    <submittedName>
        <fullName evidence="5">AIR synthase family protein</fullName>
    </submittedName>
</protein>
<dbReference type="Proteomes" id="UP001596447">
    <property type="component" value="Unassembled WGS sequence"/>
</dbReference>
<dbReference type="PIRSF" id="PIRSF005644">
    <property type="entry name" value="Hdrgns_mtr_HypE"/>
    <property type="match status" value="1"/>
</dbReference>
<dbReference type="EMBL" id="JBHTAR010000011">
    <property type="protein sequence ID" value="MFC7200412.1"/>
    <property type="molecule type" value="Genomic_DNA"/>
</dbReference>
<dbReference type="InterPro" id="IPR016188">
    <property type="entry name" value="PurM-like_N"/>
</dbReference>
<dbReference type="InterPro" id="IPR036676">
    <property type="entry name" value="PurM-like_C_sf"/>
</dbReference>
<dbReference type="RefSeq" id="WP_279527192.1">
    <property type="nucleotide sequence ID" value="NZ_CP122312.1"/>
</dbReference>
<dbReference type="SUPFAM" id="SSF56042">
    <property type="entry name" value="PurM C-terminal domain-like"/>
    <property type="match status" value="1"/>
</dbReference>
<evidence type="ECO:0000256" key="2">
    <source>
        <dbReference type="SAM" id="MobiDB-lite"/>
    </source>
</evidence>
<dbReference type="AlphaFoldDB" id="A0ABD5Z5D2"/>
<keyword evidence="6" id="KW-1185">Reference proteome</keyword>
<organism evidence="5 6">
    <name type="scientific">Halospeciosus flavus</name>
    <dbReference type="NCBI Taxonomy" id="3032283"/>
    <lineage>
        <taxon>Archaea</taxon>
        <taxon>Methanobacteriati</taxon>
        <taxon>Methanobacteriota</taxon>
        <taxon>Stenosarchaea group</taxon>
        <taxon>Halobacteria</taxon>
        <taxon>Halobacteriales</taxon>
        <taxon>Halobacteriaceae</taxon>
        <taxon>Halospeciosus</taxon>
    </lineage>
</organism>
<proteinExistence type="inferred from homology"/>
<dbReference type="InterPro" id="IPR010918">
    <property type="entry name" value="PurM-like_C_dom"/>
</dbReference>
<dbReference type="Pfam" id="PF00586">
    <property type="entry name" value="AIRS"/>
    <property type="match status" value="1"/>
</dbReference>
<feature type="domain" description="PurM-like C-terminal" evidence="4">
    <location>
        <begin position="157"/>
        <end position="312"/>
    </location>
</feature>
<dbReference type="PANTHER" id="PTHR30303:SF4">
    <property type="entry name" value="HYDROGENASE EXPRESSION_FORMATION PROTEIN HYPE"/>
    <property type="match status" value="1"/>
</dbReference>
<comment type="similarity">
    <text evidence="1">Belongs to the HypE family.</text>
</comment>
<dbReference type="SUPFAM" id="SSF55326">
    <property type="entry name" value="PurM N-terminal domain-like"/>
    <property type="match status" value="1"/>
</dbReference>
<accession>A0ABD5Z5D2</accession>
<evidence type="ECO:0000313" key="6">
    <source>
        <dbReference type="Proteomes" id="UP001596447"/>
    </source>
</evidence>